<keyword evidence="5" id="KW-1185">Reference proteome</keyword>
<gene>
    <name evidence="4" type="ORF">Esi_0073_0123</name>
</gene>
<dbReference type="InterPro" id="IPR007130">
    <property type="entry name" value="DAGAT"/>
</dbReference>
<comment type="similarity">
    <text evidence="1">Belongs to the diacylglycerol acyltransferase family.</text>
</comment>
<sequence length="74" mass="8114">MTKLGAVPVTPRNMLRLFKAGESMLLYPGGAKEALHQKGQDYQLFWPEKGEFVRMAASFNATIVPFAAVGSADR</sequence>
<organism evidence="4 5">
    <name type="scientific">Ectocarpus siliculosus</name>
    <name type="common">Brown alga</name>
    <name type="synonym">Conferva siliculosa</name>
    <dbReference type="NCBI Taxonomy" id="2880"/>
    <lineage>
        <taxon>Eukaryota</taxon>
        <taxon>Sar</taxon>
        <taxon>Stramenopiles</taxon>
        <taxon>Ochrophyta</taxon>
        <taxon>PX clade</taxon>
        <taxon>Phaeophyceae</taxon>
        <taxon>Ectocarpales</taxon>
        <taxon>Ectocarpaceae</taxon>
        <taxon>Ectocarpus</taxon>
    </lineage>
</organism>
<evidence type="ECO:0000256" key="1">
    <source>
        <dbReference type="ARBA" id="ARBA00005420"/>
    </source>
</evidence>
<accession>D7G6D6</accession>
<dbReference type="AlphaFoldDB" id="D7G6D6"/>
<evidence type="ECO:0008006" key="6">
    <source>
        <dbReference type="Google" id="ProtNLM"/>
    </source>
</evidence>
<dbReference type="OrthoDB" id="44277at2759"/>
<evidence type="ECO:0000256" key="3">
    <source>
        <dbReference type="ARBA" id="ARBA00023315"/>
    </source>
</evidence>
<evidence type="ECO:0000313" key="5">
    <source>
        <dbReference type="Proteomes" id="UP000002630"/>
    </source>
</evidence>
<dbReference type="InParanoid" id="D7G6D6"/>
<dbReference type="STRING" id="2880.D7G6D6"/>
<evidence type="ECO:0000313" key="4">
    <source>
        <dbReference type="EMBL" id="CBJ27531.1"/>
    </source>
</evidence>
<protein>
    <recommendedName>
        <fullName evidence="6">Acyltransferase</fullName>
    </recommendedName>
</protein>
<dbReference type="EMBL" id="FN648960">
    <property type="protein sequence ID" value="CBJ27531.1"/>
    <property type="molecule type" value="Genomic_DNA"/>
</dbReference>
<dbReference type="eggNOG" id="ENOG502QQUD">
    <property type="taxonomic scope" value="Eukaryota"/>
</dbReference>
<dbReference type="Proteomes" id="UP000002630">
    <property type="component" value="Linkage Group LG04"/>
</dbReference>
<keyword evidence="3" id="KW-0012">Acyltransferase</keyword>
<dbReference type="GO" id="GO:0008374">
    <property type="term" value="F:O-acyltransferase activity"/>
    <property type="evidence" value="ECO:0007669"/>
    <property type="project" value="InterPro"/>
</dbReference>
<evidence type="ECO:0000256" key="2">
    <source>
        <dbReference type="ARBA" id="ARBA00022679"/>
    </source>
</evidence>
<keyword evidence="2" id="KW-0808">Transferase</keyword>
<dbReference type="EMBL" id="FN649729">
    <property type="protein sequence ID" value="CBJ27531.1"/>
    <property type="molecule type" value="Genomic_DNA"/>
</dbReference>
<dbReference type="GO" id="GO:0016020">
    <property type="term" value="C:membrane"/>
    <property type="evidence" value="ECO:0007669"/>
    <property type="project" value="TreeGrafter"/>
</dbReference>
<reference evidence="4 5" key="1">
    <citation type="journal article" date="2010" name="Nature">
        <title>The Ectocarpus genome and the independent evolution of multicellularity in brown algae.</title>
        <authorList>
            <person name="Cock J.M."/>
            <person name="Sterck L."/>
            <person name="Rouze P."/>
            <person name="Scornet D."/>
            <person name="Allen A.E."/>
            <person name="Amoutzias G."/>
            <person name="Anthouard V."/>
            <person name="Artiguenave F."/>
            <person name="Aury J.M."/>
            <person name="Badger J.H."/>
            <person name="Beszteri B."/>
            <person name="Billiau K."/>
            <person name="Bonnet E."/>
            <person name="Bothwell J.H."/>
            <person name="Bowler C."/>
            <person name="Boyen C."/>
            <person name="Brownlee C."/>
            <person name="Carrano C.J."/>
            <person name="Charrier B."/>
            <person name="Cho G.Y."/>
            <person name="Coelho S.M."/>
            <person name="Collen J."/>
            <person name="Corre E."/>
            <person name="Da Silva C."/>
            <person name="Delage L."/>
            <person name="Delaroque N."/>
            <person name="Dittami S.M."/>
            <person name="Doulbeau S."/>
            <person name="Elias M."/>
            <person name="Farnham G."/>
            <person name="Gachon C.M."/>
            <person name="Gschloessl B."/>
            <person name="Heesch S."/>
            <person name="Jabbari K."/>
            <person name="Jubin C."/>
            <person name="Kawai H."/>
            <person name="Kimura K."/>
            <person name="Kloareg B."/>
            <person name="Kupper F.C."/>
            <person name="Lang D."/>
            <person name="Le Bail A."/>
            <person name="Leblanc C."/>
            <person name="Lerouge P."/>
            <person name="Lohr M."/>
            <person name="Lopez P.J."/>
            <person name="Martens C."/>
            <person name="Maumus F."/>
            <person name="Michel G."/>
            <person name="Miranda-Saavedra D."/>
            <person name="Morales J."/>
            <person name="Moreau H."/>
            <person name="Motomura T."/>
            <person name="Nagasato C."/>
            <person name="Napoli C.A."/>
            <person name="Nelson D.R."/>
            <person name="Nyvall-Collen P."/>
            <person name="Peters A.F."/>
            <person name="Pommier C."/>
            <person name="Potin P."/>
            <person name="Poulain J."/>
            <person name="Quesneville H."/>
            <person name="Read B."/>
            <person name="Rensing S.A."/>
            <person name="Ritter A."/>
            <person name="Rousvoal S."/>
            <person name="Samanta M."/>
            <person name="Samson G."/>
            <person name="Schroeder D.C."/>
            <person name="Segurens B."/>
            <person name="Strittmatter M."/>
            <person name="Tonon T."/>
            <person name="Tregear J.W."/>
            <person name="Valentin K."/>
            <person name="von Dassow P."/>
            <person name="Yamagishi T."/>
            <person name="Van de Peer Y."/>
            <person name="Wincker P."/>
        </authorList>
    </citation>
    <scope>NUCLEOTIDE SEQUENCE [LARGE SCALE GENOMIC DNA]</scope>
    <source>
        <strain evidence="5">Ec32 / CCAP1310/4</strain>
    </source>
</reference>
<dbReference type="Pfam" id="PF03982">
    <property type="entry name" value="DAGAT"/>
    <property type="match status" value="1"/>
</dbReference>
<name>D7G6D6_ECTSI</name>
<dbReference type="PANTHER" id="PTHR22753">
    <property type="entry name" value="TRANSMEMBRANE PROTEIN 68"/>
    <property type="match status" value="1"/>
</dbReference>
<proteinExistence type="inferred from homology"/>
<dbReference type="PANTHER" id="PTHR22753:SF14">
    <property type="entry name" value="MONOACYLGLYCEROL_DIACYLGLYCEROL O-ACYLTRANSFERASE"/>
    <property type="match status" value="1"/>
</dbReference>